<comment type="caution">
    <text evidence="2">The sequence shown here is derived from an EMBL/GenBank/DDBJ whole genome shotgun (WGS) entry which is preliminary data.</text>
</comment>
<dbReference type="GeneID" id="78373978"/>
<dbReference type="Pfam" id="PF00665">
    <property type="entry name" value="rve"/>
    <property type="match status" value="1"/>
</dbReference>
<sequence>MKDSTQAMNILEAYDLYQSYNQAARECHCSPNTVKALVQARKDGTLATRGLRQSTSSIFRADELSLITELVEASEGFIRADVIHRRLQGIGYKGSGRTTRRAVRKEKSKYRRAHARVYWPWIPEPGKWAQYDFSDGPVIDGEKTTLFHYYLPYSKYRIVLYIPDQSLPNVIGALHTCFEMTGGVPHYVLTDNAKTAATAHIANVAVLNAKMVKFASAYGFVLQTCIPYDPASKGGVERAVRVAKEHLCPTDANLVANYESIAQLKDAIDAFNIEINAKVHSGTGKIPSLVLPEELTVFSSLPKNPYVAAYGVMRHVEANMGIVRYRRCGYSVDPSLRGSSVYVREVDDEVVIVTVTGSGVTEVARHKRGEPYGYVISDKHKDPAHPSGPLVRHPIPTNETEGKFLGITTEAGTWLERAASLGTKKIPDTMGLMVKASSQSACAAIVESLAIGDFSYTTMKALLAKAQQVTPAPKAREVESLGSSTLPYAKLKAVSACR</sequence>
<reference evidence="2 3" key="1">
    <citation type="submission" date="2015-01" db="EMBL/GenBank/DDBJ databases">
        <title>Draft genome of the acidophilic iron oxidizer Ferrimicrobium acidiphilum strain T23.</title>
        <authorList>
            <person name="Poehlein A."/>
            <person name="Eisen S."/>
            <person name="Schloemann M."/>
            <person name="Johnson B.D."/>
            <person name="Daniel R."/>
            <person name="Muehling M."/>
        </authorList>
    </citation>
    <scope>NUCLEOTIDE SEQUENCE [LARGE SCALE GENOMIC DNA]</scope>
    <source>
        <strain evidence="2 3">T23</strain>
    </source>
</reference>
<evidence type="ECO:0000313" key="3">
    <source>
        <dbReference type="Proteomes" id="UP000032336"/>
    </source>
</evidence>
<dbReference type="Proteomes" id="UP000032336">
    <property type="component" value="Unassembled WGS sequence"/>
</dbReference>
<dbReference type="eggNOG" id="COG4584">
    <property type="taxonomic scope" value="Bacteria"/>
</dbReference>
<dbReference type="Gene3D" id="3.30.420.10">
    <property type="entry name" value="Ribonuclease H-like superfamily/Ribonuclease H"/>
    <property type="match status" value="1"/>
</dbReference>
<dbReference type="PROSITE" id="PS50994">
    <property type="entry name" value="INTEGRASE"/>
    <property type="match status" value="1"/>
</dbReference>
<organism evidence="2 3">
    <name type="scientific">Ferrimicrobium acidiphilum DSM 19497</name>
    <dbReference type="NCBI Taxonomy" id="1121877"/>
    <lineage>
        <taxon>Bacteria</taxon>
        <taxon>Bacillati</taxon>
        <taxon>Actinomycetota</taxon>
        <taxon>Acidimicrobiia</taxon>
        <taxon>Acidimicrobiales</taxon>
        <taxon>Acidimicrobiaceae</taxon>
        <taxon>Ferrimicrobium</taxon>
    </lineage>
</organism>
<dbReference type="SUPFAM" id="SSF53098">
    <property type="entry name" value="Ribonuclease H-like"/>
    <property type="match status" value="1"/>
</dbReference>
<proteinExistence type="predicted"/>
<dbReference type="PANTHER" id="PTHR35004">
    <property type="entry name" value="TRANSPOSASE RV3428C-RELATED"/>
    <property type="match status" value="1"/>
</dbReference>
<dbReference type="InterPro" id="IPR001584">
    <property type="entry name" value="Integrase_cat-core"/>
</dbReference>
<dbReference type="AlphaFoldDB" id="A0A0D8FPZ8"/>
<dbReference type="PANTHER" id="PTHR35004:SF7">
    <property type="entry name" value="INTEGRASE PROTEIN"/>
    <property type="match status" value="1"/>
</dbReference>
<dbReference type="InterPro" id="IPR012337">
    <property type="entry name" value="RNaseH-like_sf"/>
</dbReference>
<dbReference type="InterPro" id="IPR036397">
    <property type="entry name" value="RNaseH_sf"/>
</dbReference>
<feature type="domain" description="Integrase catalytic" evidence="1">
    <location>
        <begin position="121"/>
        <end position="295"/>
    </location>
</feature>
<dbReference type="GO" id="GO:0015074">
    <property type="term" value="P:DNA integration"/>
    <property type="evidence" value="ECO:0007669"/>
    <property type="project" value="InterPro"/>
</dbReference>
<keyword evidence="3" id="KW-1185">Reference proteome</keyword>
<dbReference type="RefSeq" id="WP_052566609.1">
    <property type="nucleotide sequence ID" value="NZ_JXUW01000059.1"/>
</dbReference>
<dbReference type="STRING" id="1121877.FEAC_30480"/>
<evidence type="ECO:0000313" key="2">
    <source>
        <dbReference type="EMBL" id="KJE75216.1"/>
    </source>
</evidence>
<name>A0A0D8FPZ8_9ACTN</name>
<dbReference type="NCBIfam" id="NF033546">
    <property type="entry name" value="transpos_IS21"/>
    <property type="match status" value="1"/>
</dbReference>
<dbReference type="GO" id="GO:0003676">
    <property type="term" value="F:nucleic acid binding"/>
    <property type="evidence" value="ECO:0007669"/>
    <property type="project" value="InterPro"/>
</dbReference>
<accession>A0A0D8FPZ8</accession>
<gene>
    <name evidence="2" type="ORF">FEAC_30480</name>
</gene>
<dbReference type="EMBL" id="JXUW01000059">
    <property type="protein sequence ID" value="KJE75216.1"/>
    <property type="molecule type" value="Genomic_DNA"/>
</dbReference>
<evidence type="ECO:0000259" key="1">
    <source>
        <dbReference type="PROSITE" id="PS50994"/>
    </source>
</evidence>
<protein>
    <submittedName>
        <fullName evidence="2">Integrase core domain protein</fullName>
    </submittedName>
</protein>